<keyword evidence="3" id="KW-1185">Reference proteome</keyword>
<reference evidence="2 3" key="1">
    <citation type="submission" date="2020-06" db="EMBL/GenBank/DDBJ databases">
        <title>Transcriptomic and genomic resources for Thalictrum thalictroides and T. hernandezii: Facilitating candidate gene discovery in an emerging model plant lineage.</title>
        <authorList>
            <person name="Arias T."/>
            <person name="Riano-Pachon D.M."/>
            <person name="Di Stilio V.S."/>
        </authorList>
    </citation>
    <scope>NUCLEOTIDE SEQUENCE [LARGE SCALE GENOMIC DNA]</scope>
    <source>
        <strain evidence="3">cv. WT478/WT964</strain>
        <tissue evidence="2">Leaves</tissue>
    </source>
</reference>
<dbReference type="AlphaFoldDB" id="A0A7J6WVR8"/>
<feature type="region of interest" description="Disordered" evidence="1">
    <location>
        <begin position="1"/>
        <end position="31"/>
    </location>
</feature>
<sequence length="65" mass="7445">MDRALSSATGTNVFVKAKERNRESRHTHMGEEDKGMDIYTWFNKHLMHNAPSEVVDKRVGGKQKS</sequence>
<feature type="compositionally biased region" description="Basic and acidic residues" evidence="1">
    <location>
        <begin position="16"/>
        <end position="31"/>
    </location>
</feature>
<proteinExistence type="predicted"/>
<feature type="compositionally biased region" description="Polar residues" evidence="1">
    <location>
        <begin position="1"/>
        <end position="12"/>
    </location>
</feature>
<evidence type="ECO:0000256" key="1">
    <source>
        <dbReference type="SAM" id="MobiDB-lite"/>
    </source>
</evidence>
<organism evidence="2 3">
    <name type="scientific">Thalictrum thalictroides</name>
    <name type="common">Rue-anemone</name>
    <name type="synonym">Anemone thalictroides</name>
    <dbReference type="NCBI Taxonomy" id="46969"/>
    <lineage>
        <taxon>Eukaryota</taxon>
        <taxon>Viridiplantae</taxon>
        <taxon>Streptophyta</taxon>
        <taxon>Embryophyta</taxon>
        <taxon>Tracheophyta</taxon>
        <taxon>Spermatophyta</taxon>
        <taxon>Magnoliopsida</taxon>
        <taxon>Ranunculales</taxon>
        <taxon>Ranunculaceae</taxon>
        <taxon>Thalictroideae</taxon>
        <taxon>Thalictrum</taxon>
    </lineage>
</organism>
<dbReference type="EMBL" id="JABWDY010009348">
    <property type="protein sequence ID" value="KAF5201504.1"/>
    <property type="molecule type" value="Genomic_DNA"/>
</dbReference>
<evidence type="ECO:0000313" key="3">
    <source>
        <dbReference type="Proteomes" id="UP000554482"/>
    </source>
</evidence>
<evidence type="ECO:0000313" key="2">
    <source>
        <dbReference type="EMBL" id="KAF5201504.1"/>
    </source>
</evidence>
<dbReference type="Proteomes" id="UP000554482">
    <property type="component" value="Unassembled WGS sequence"/>
</dbReference>
<gene>
    <name evidence="2" type="ORF">FRX31_008909</name>
</gene>
<comment type="caution">
    <text evidence="2">The sequence shown here is derived from an EMBL/GenBank/DDBJ whole genome shotgun (WGS) entry which is preliminary data.</text>
</comment>
<name>A0A7J6WVR8_THATH</name>
<protein>
    <submittedName>
        <fullName evidence="2">Uncharacterized protein</fullName>
    </submittedName>
</protein>
<accession>A0A7J6WVR8</accession>